<evidence type="ECO:0000313" key="3">
    <source>
        <dbReference type="Proteomes" id="UP000319894"/>
    </source>
</evidence>
<dbReference type="AlphaFoldDB" id="A0A554NBH4"/>
<comment type="caution">
    <text evidence="2">The sequence shown here is derived from an EMBL/GenBank/DDBJ whole genome shotgun (WGS) entry which is preliminary data.</text>
</comment>
<name>A0A554NBH4_9EURY</name>
<sequence length="26" mass="3139">MRDGLDTYREQVERAAELDEQIERTD</sequence>
<feature type="region of interest" description="Disordered" evidence="1">
    <location>
        <begin position="1"/>
        <end position="26"/>
    </location>
</feature>
<evidence type="ECO:0000256" key="1">
    <source>
        <dbReference type="SAM" id="MobiDB-lite"/>
    </source>
</evidence>
<dbReference type="InParanoid" id="A0A554NBH4"/>
<gene>
    <name evidence="2" type="ORF">DP107_07080</name>
</gene>
<keyword evidence="2" id="KW-0255">Endonuclease</keyword>
<keyword evidence="2" id="KW-0540">Nuclease</keyword>
<proteinExistence type="predicted"/>
<protein>
    <submittedName>
        <fullName evidence="2">Restriction endonuclease</fullName>
    </submittedName>
</protein>
<keyword evidence="3" id="KW-1185">Reference proteome</keyword>
<feature type="non-terminal residue" evidence="2">
    <location>
        <position position="26"/>
    </location>
</feature>
<dbReference type="Proteomes" id="UP000319894">
    <property type="component" value="Unassembled WGS sequence"/>
</dbReference>
<dbReference type="GO" id="GO:0004519">
    <property type="term" value="F:endonuclease activity"/>
    <property type="evidence" value="ECO:0007669"/>
    <property type="project" value="UniProtKB-KW"/>
</dbReference>
<reference evidence="2 3" key="1">
    <citation type="submission" date="2018-06" db="EMBL/GenBank/DDBJ databases">
        <title>Natronomonas sp. F16-60 a new haloarchaeon isolated from a solar saltern of Isla Cristina, Huelva, Spain.</title>
        <authorList>
            <person name="Duran-Viseras A."/>
            <person name="Sanchez-Porro C."/>
            <person name="Ventosa A."/>
        </authorList>
    </citation>
    <scope>NUCLEOTIDE SEQUENCE [LARGE SCALE GENOMIC DNA]</scope>
    <source>
        <strain evidence="2 3">F16-60</strain>
    </source>
</reference>
<dbReference type="EMBL" id="QMDX01000003">
    <property type="protein sequence ID" value="TSD14732.1"/>
    <property type="molecule type" value="Genomic_DNA"/>
</dbReference>
<organism evidence="2 3">
    <name type="scientific">Haloglomus irregulare</name>
    <dbReference type="NCBI Taxonomy" id="2234134"/>
    <lineage>
        <taxon>Archaea</taxon>
        <taxon>Methanobacteriati</taxon>
        <taxon>Methanobacteriota</taxon>
        <taxon>Stenosarchaea group</taxon>
        <taxon>Halobacteria</taxon>
        <taxon>Halobacteriales</taxon>
        <taxon>Natronomonadaceae</taxon>
        <taxon>Haloglomus</taxon>
    </lineage>
</organism>
<evidence type="ECO:0000313" key="2">
    <source>
        <dbReference type="EMBL" id="TSD14732.1"/>
    </source>
</evidence>
<keyword evidence="2" id="KW-0378">Hydrolase</keyword>
<accession>A0A554NBH4</accession>